<proteinExistence type="predicted"/>
<organism evidence="1 3">
    <name type="scientific">Clostridium neonatale</name>
    <dbReference type="NCBI Taxonomy" id="137838"/>
    <lineage>
        <taxon>Bacteria</taxon>
        <taxon>Bacillati</taxon>
        <taxon>Bacillota</taxon>
        <taxon>Clostridia</taxon>
        <taxon>Eubacteriales</taxon>
        <taxon>Clostridiaceae</taxon>
        <taxon>Clostridium</taxon>
    </lineage>
</organism>
<evidence type="ECO:0000313" key="2">
    <source>
        <dbReference type="EMBL" id="CAI3627904.1"/>
    </source>
</evidence>
<comment type="caution">
    <text evidence="1">The sequence shown here is derived from an EMBL/GenBank/DDBJ whole genome shotgun (WGS) entry which is preliminary data.</text>
</comment>
<name>A0AA86JIZ2_9CLOT</name>
<reference evidence="2" key="2">
    <citation type="submission" date="2022-10" db="EMBL/GenBank/DDBJ databases">
        <authorList>
            <person name="Aires J."/>
            <person name="Mesa V."/>
        </authorList>
    </citation>
    <scope>NUCLEOTIDE SEQUENCE</scope>
    <source>
        <strain evidence="2">Clostridium neonatale JD116</strain>
    </source>
</reference>
<accession>A0AA86JIZ2</accession>
<evidence type="ECO:0000313" key="3">
    <source>
        <dbReference type="Proteomes" id="UP000789738"/>
    </source>
</evidence>
<evidence type="ECO:0000313" key="1">
    <source>
        <dbReference type="EMBL" id="CAG9710106.1"/>
    </source>
</evidence>
<dbReference type="AlphaFoldDB" id="A0AA86JIZ2"/>
<protein>
    <submittedName>
        <fullName evidence="1">Uncharacterized protein</fullName>
    </submittedName>
</protein>
<dbReference type="Proteomes" id="UP001189143">
    <property type="component" value="Unassembled WGS sequence"/>
</dbReference>
<sequence length="46" mass="5215">MVKPQPKNKRAFIGVLYFSCILDSALGNIPERAALYITLEKPEIHE</sequence>
<reference evidence="1" key="1">
    <citation type="submission" date="2021-10" db="EMBL/GenBank/DDBJ databases">
        <authorList>
            <person name="Mesa V."/>
        </authorList>
    </citation>
    <scope>NUCLEOTIDE SEQUENCE</scope>
    <source>
        <strain evidence="1">CC3_PB</strain>
    </source>
</reference>
<dbReference type="EMBL" id="CAMTCP010000241">
    <property type="protein sequence ID" value="CAI3627904.1"/>
    <property type="molecule type" value="Genomic_DNA"/>
</dbReference>
<dbReference type="EMBL" id="CAKJVE010000004">
    <property type="protein sequence ID" value="CAG9710106.1"/>
    <property type="molecule type" value="Genomic_DNA"/>
</dbReference>
<gene>
    <name evidence="2" type="ORF">CNEO2_430038</name>
    <name evidence="1" type="ORF">CNEO_44590</name>
</gene>
<dbReference type="Proteomes" id="UP000789738">
    <property type="component" value="Unassembled WGS sequence"/>
</dbReference>